<dbReference type="GO" id="GO:0015031">
    <property type="term" value="P:protein transport"/>
    <property type="evidence" value="ECO:0007669"/>
    <property type="project" value="UniProtKB-KW"/>
</dbReference>
<evidence type="ECO:0000256" key="4">
    <source>
        <dbReference type="ARBA" id="ARBA00022927"/>
    </source>
</evidence>
<keyword evidence="2" id="KW-0813">Transport</keyword>
<sequence length="154" mass="16397">MRNLTSILSVFAMVIVGGGLSVSAFVSPFPATSGVPVGIKSFTDRSNPVIPKPLLHGNGFILLQQHAALKRQRRSIAPVQTMSLFGLGAPEIVVILVIGAFLLGPQKIAELGREAGKAAGELREVPKEFQKGVEEGETEARSKKAKQMEDVPPE</sequence>
<gene>
    <name evidence="10" type="ORF">HTAM1171_LOCUS652</name>
</gene>
<dbReference type="Pfam" id="PF02416">
    <property type="entry name" value="TatA_B_E"/>
    <property type="match status" value="1"/>
</dbReference>
<dbReference type="EMBL" id="HBGV01001076">
    <property type="protein sequence ID" value="CAD9468048.1"/>
    <property type="molecule type" value="Transcribed_RNA"/>
</dbReference>
<dbReference type="InterPro" id="IPR003369">
    <property type="entry name" value="TatA/B/E"/>
</dbReference>
<feature type="region of interest" description="Disordered" evidence="8">
    <location>
        <begin position="122"/>
        <end position="154"/>
    </location>
</feature>
<accession>A0A7S2GU21</accession>
<evidence type="ECO:0000256" key="9">
    <source>
        <dbReference type="SAM" id="Phobius"/>
    </source>
</evidence>
<evidence type="ECO:0000256" key="6">
    <source>
        <dbReference type="ARBA" id="ARBA00023010"/>
    </source>
</evidence>
<feature type="transmembrane region" description="Helical" evidence="9">
    <location>
        <begin position="82"/>
        <end position="103"/>
    </location>
</feature>
<keyword evidence="4" id="KW-0653">Protein transport</keyword>
<dbReference type="GO" id="GO:0016020">
    <property type="term" value="C:membrane"/>
    <property type="evidence" value="ECO:0007669"/>
    <property type="project" value="UniProtKB-SubCell"/>
</dbReference>
<protein>
    <recommendedName>
        <fullName evidence="11">Sec-independent protein translocase protein TatA</fullName>
    </recommendedName>
</protein>
<evidence type="ECO:0000256" key="8">
    <source>
        <dbReference type="SAM" id="MobiDB-lite"/>
    </source>
</evidence>
<dbReference type="Gene3D" id="1.20.5.3310">
    <property type="match status" value="1"/>
</dbReference>
<dbReference type="AlphaFoldDB" id="A0A7S2GU21"/>
<dbReference type="PANTHER" id="PTHR33162:SF1">
    <property type="entry name" value="SEC-INDEPENDENT PROTEIN TRANSLOCASE PROTEIN TATA, CHLOROPLASTIC"/>
    <property type="match status" value="1"/>
</dbReference>
<name>A0A7S2GU21_9STRA</name>
<proteinExistence type="predicted"/>
<evidence type="ECO:0000256" key="2">
    <source>
        <dbReference type="ARBA" id="ARBA00022448"/>
    </source>
</evidence>
<evidence type="ECO:0000256" key="7">
    <source>
        <dbReference type="ARBA" id="ARBA00023136"/>
    </source>
</evidence>
<keyword evidence="7 9" id="KW-0472">Membrane</keyword>
<evidence type="ECO:0000256" key="1">
    <source>
        <dbReference type="ARBA" id="ARBA00004167"/>
    </source>
</evidence>
<evidence type="ECO:0008006" key="11">
    <source>
        <dbReference type="Google" id="ProtNLM"/>
    </source>
</evidence>
<keyword evidence="6" id="KW-0811">Translocation</keyword>
<keyword evidence="3 9" id="KW-0812">Transmembrane</keyword>
<dbReference type="PANTHER" id="PTHR33162">
    <property type="entry name" value="SEC-INDEPENDENT PROTEIN TRANSLOCASE PROTEIN TATA, CHLOROPLASTIC"/>
    <property type="match status" value="1"/>
</dbReference>
<evidence type="ECO:0000256" key="5">
    <source>
        <dbReference type="ARBA" id="ARBA00022989"/>
    </source>
</evidence>
<reference evidence="10" key="1">
    <citation type="submission" date="2021-01" db="EMBL/GenBank/DDBJ databases">
        <authorList>
            <person name="Corre E."/>
            <person name="Pelletier E."/>
            <person name="Niang G."/>
            <person name="Scheremetjew M."/>
            <person name="Finn R."/>
            <person name="Kale V."/>
            <person name="Holt S."/>
            <person name="Cochrane G."/>
            <person name="Meng A."/>
            <person name="Brown T."/>
            <person name="Cohen L."/>
        </authorList>
    </citation>
    <scope>NUCLEOTIDE SEQUENCE</scope>
    <source>
        <strain evidence="10">CCMP826</strain>
    </source>
</reference>
<organism evidence="10">
    <name type="scientific">Helicotheca tamesis</name>
    <dbReference type="NCBI Taxonomy" id="374047"/>
    <lineage>
        <taxon>Eukaryota</taxon>
        <taxon>Sar</taxon>
        <taxon>Stramenopiles</taxon>
        <taxon>Ochrophyta</taxon>
        <taxon>Bacillariophyta</taxon>
        <taxon>Mediophyceae</taxon>
        <taxon>Lithodesmiophycidae</taxon>
        <taxon>Lithodesmiales</taxon>
        <taxon>Lithodesmiaceae</taxon>
        <taxon>Helicotheca</taxon>
    </lineage>
</organism>
<keyword evidence="5 9" id="KW-1133">Transmembrane helix</keyword>
<comment type="subcellular location">
    <subcellularLocation>
        <location evidence="1">Membrane</location>
        <topology evidence="1">Single-pass membrane protein</topology>
    </subcellularLocation>
</comment>
<evidence type="ECO:0000256" key="3">
    <source>
        <dbReference type="ARBA" id="ARBA00022692"/>
    </source>
</evidence>
<evidence type="ECO:0000313" key="10">
    <source>
        <dbReference type="EMBL" id="CAD9468048.1"/>
    </source>
</evidence>